<sequence length="231" mass="27026">SDIPEKVQEEYFKQAKEKDLEITTAGFMREGQKNKPKPETPKMVDGEYGVVYADPPWEYDSSRSIKVKSCLSGDNQYHYPYMPIEQICALPIKRIIDIDSSLLFLWVTSPKLNLAFQVIESWGFNYSTVAFVWEKIKISPGYYTLSSIEFCLVSRCGNIPQPRGRRNVRQFFQEERTEHSKKPDGIRNLITEMFPTQRKVELFARERIKGWDVWGNEIKSNIKLVKRKLND</sequence>
<proteinExistence type="predicted"/>
<dbReference type="PANTHER" id="PTHR12829">
    <property type="entry name" value="N6-ADENOSINE-METHYLTRANSFERASE"/>
    <property type="match status" value="1"/>
</dbReference>
<dbReference type="EMBL" id="LAZR01025620">
    <property type="protein sequence ID" value="KKL71350.1"/>
    <property type="molecule type" value="Genomic_DNA"/>
</dbReference>
<accession>A0A0F9GPL7</accession>
<dbReference type="GO" id="GO:0005634">
    <property type="term" value="C:nucleus"/>
    <property type="evidence" value="ECO:0007669"/>
    <property type="project" value="TreeGrafter"/>
</dbReference>
<organism evidence="4">
    <name type="scientific">marine sediment metagenome</name>
    <dbReference type="NCBI Taxonomy" id="412755"/>
    <lineage>
        <taxon>unclassified sequences</taxon>
        <taxon>metagenomes</taxon>
        <taxon>ecological metagenomes</taxon>
    </lineage>
</organism>
<keyword evidence="2" id="KW-0808">Transferase</keyword>
<dbReference type="GO" id="GO:0032259">
    <property type="term" value="P:methylation"/>
    <property type="evidence" value="ECO:0007669"/>
    <property type="project" value="UniProtKB-KW"/>
</dbReference>
<dbReference type="SUPFAM" id="SSF53335">
    <property type="entry name" value="S-adenosyl-L-methionine-dependent methyltransferases"/>
    <property type="match status" value="1"/>
</dbReference>
<evidence type="ECO:0000256" key="3">
    <source>
        <dbReference type="ARBA" id="ARBA00022691"/>
    </source>
</evidence>
<keyword evidence="3" id="KW-0949">S-adenosyl-L-methionine</keyword>
<dbReference type="InterPro" id="IPR029063">
    <property type="entry name" value="SAM-dependent_MTases_sf"/>
</dbReference>
<reference evidence="4" key="1">
    <citation type="journal article" date="2015" name="Nature">
        <title>Complex archaea that bridge the gap between prokaryotes and eukaryotes.</title>
        <authorList>
            <person name="Spang A."/>
            <person name="Saw J.H."/>
            <person name="Jorgensen S.L."/>
            <person name="Zaremba-Niedzwiedzka K."/>
            <person name="Martijn J."/>
            <person name="Lind A.E."/>
            <person name="van Eijk R."/>
            <person name="Schleper C."/>
            <person name="Guy L."/>
            <person name="Ettema T.J."/>
        </authorList>
    </citation>
    <scope>NUCLEOTIDE SEQUENCE</scope>
</reference>
<dbReference type="InterPro" id="IPR007757">
    <property type="entry name" value="MT-A70-like"/>
</dbReference>
<evidence type="ECO:0000256" key="1">
    <source>
        <dbReference type="ARBA" id="ARBA00022603"/>
    </source>
</evidence>
<dbReference type="Pfam" id="PF05063">
    <property type="entry name" value="MT-A70"/>
    <property type="match status" value="1"/>
</dbReference>
<dbReference type="PROSITE" id="PS51143">
    <property type="entry name" value="MT_A70"/>
    <property type="match status" value="1"/>
</dbReference>
<keyword evidence="1" id="KW-0489">Methyltransferase</keyword>
<dbReference type="PANTHER" id="PTHR12829:SF7">
    <property type="entry name" value="N6-ADENOSINE-METHYLTRANSFERASE CATALYTIC SUBUNIT"/>
    <property type="match status" value="1"/>
</dbReference>
<evidence type="ECO:0000313" key="4">
    <source>
        <dbReference type="EMBL" id="KKL71350.1"/>
    </source>
</evidence>
<gene>
    <name evidence="4" type="ORF">LCGC14_2095770</name>
</gene>
<dbReference type="AlphaFoldDB" id="A0A0F9GPL7"/>
<feature type="non-terminal residue" evidence="4">
    <location>
        <position position="1"/>
    </location>
</feature>
<comment type="caution">
    <text evidence="4">The sequence shown here is derived from an EMBL/GenBank/DDBJ whole genome shotgun (WGS) entry which is preliminary data.</text>
</comment>
<evidence type="ECO:0000256" key="2">
    <source>
        <dbReference type="ARBA" id="ARBA00022679"/>
    </source>
</evidence>
<name>A0A0F9GPL7_9ZZZZ</name>
<dbReference type="GO" id="GO:0001734">
    <property type="term" value="F:mRNA m(6)A methyltransferase activity"/>
    <property type="evidence" value="ECO:0007669"/>
    <property type="project" value="UniProtKB-ARBA"/>
</dbReference>
<protein>
    <submittedName>
        <fullName evidence="4">Uncharacterized protein</fullName>
    </submittedName>
</protein>